<evidence type="ECO:0000313" key="2">
    <source>
        <dbReference type="Proteomes" id="UP000029055"/>
    </source>
</evidence>
<reference evidence="1 2" key="1">
    <citation type="submission" date="2014-03" db="EMBL/GenBank/DDBJ databases">
        <title>Genomics of Bifidobacteria.</title>
        <authorList>
            <person name="Ventura M."/>
            <person name="Milani C."/>
            <person name="Lugli G.A."/>
        </authorList>
    </citation>
    <scope>NUCLEOTIDE SEQUENCE [LARGE SCALE GENOMIC DNA]</scope>
    <source>
        <strain evidence="1 2">LMG 11597</strain>
    </source>
</reference>
<comment type="caution">
    <text evidence="1">The sequence shown here is derived from an EMBL/GenBank/DDBJ whole genome shotgun (WGS) entry which is preliminary data.</text>
</comment>
<dbReference type="EMBL" id="JGZR01000016">
    <property type="protein sequence ID" value="KFI98913.1"/>
    <property type="molecule type" value="Genomic_DNA"/>
</dbReference>
<accession>A0A087DTR3</accession>
<dbReference type="STRING" id="77635.BISU_2114"/>
<keyword evidence="2" id="KW-1185">Reference proteome</keyword>
<dbReference type="Proteomes" id="UP000029055">
    <property type="component" value="Unassembled WGS sequence"/>
</dbReference>
<organism evidence="1 2">
    <name type="scientific">Bifidobacterium subtile</name>
    <dbReference type="NCBI Taxonomy" id="77635"/>
    <lineage>
        <taxon>Bacteria</taxon>
        <taxon>Bacillati</taxon>
        <taxon>Actinomycetota</taxon>
        <taxon>Actinomycetes</taxon>
        <taxon>Bifidobacteriales</taxon>
        <taxon>Bifidobacteriaceae</taxon>
        <taxon>Bifidobacterium</taxon>
    </lineage>
</organism>
<protein>
    <submittedName>
        <fullName evidence="1">Uncharacterized protein</fullName>
    </submittedName>
</protein>
<name>A0A087DTR3_9BIFI</name>
<dbReference type="eggNOG" id="ENOG5030I5J">
    <property type="taxonomic scope" value="Bacteria"/>
</dbReference>
<sequence length="155" mass="17120">MVLRRSFSNHSKALVALISRTLRGNRPLAAHRRPTVRADVRGPVAENSSQSQTRLSFPNRAEVVADYERGDAVKDIAARYGIHRVRVTEILGRAEVPTRRYGLPEQVRKEAARLYTQGLGIRAVADRLGISYEGARAGIVGCGSVLRPPGRQPKR</sequence>
<dbReference type="AlphaFoldDB" id="A0A087DTR3"/>
<dbReference type="Gene3D" id="1.10.10.60">
    <property type="entry name" value="Homeodomain-like"/>
    <property type="match status" value="1"/>
</dbReference>
<evidence type="ECO:0000313" key="1">
    <source>
        <dbReference type="EMBL" id="KFI98913.1"/>
    </source>
</evidence>
<gene>
    <name evidence="1" type="ORF">BISU_2114</name>
</gene>
<proteinExistence type="predicted"/>